<evidence type="ECO:0000313" key="2">
    <source>
        <dbReference type="Proteomes" id="UP001292094"/>
    </source>
</evidence>
<organism evidence="1 2">
    <name type="scientific">Petrolisthes manimaculis</name>
    <dbReference type="NCBI Taxonomy" id="1843537"/>
    <lineage>
        <taxon>Eukaryota</taxon>
        <taxon>Metazoa</taxon>
        <taxon>Ecdysozoa</taxon>
        <taxon>Arthropoda</taxon>
        <taxon>Crustacea</taxon>
        <taxon>Multicrustacea</taxon>
        <taxon>Malacostraca</taxon>
        <taxon>Eumalacostraca</taxon>
        <taxon>Eucarida</taxon>
        <taxon>Decapoda</taxon>
        <taxon>Pleocyemata</taxon>
        <taxon>Anomura</taxon>
        <taxon>Galatheoidea</taxon>
        <taxon>Porcellanidae</taxon>
        <taxon>Petrolisthes</taxon>
    </lineage>
</organism>
<evidence type="ECO:0000313" key="1">
    <source>
        <dbReference type="EMBL" id="KAK4291155.1"/>
    </source>
</evidence>
<protein>
    <submittedName>
        <fullName evidence="1">Uncharacterized protein</fullName>
    </submittedName>
</protein>
<sequence>MMLVVVPRSVTCDEIRQVVEGRGRPELRTKVTVSMVTLIFNPVPVNSPDSFTTLTPTTPHPLHTPPHIHHSTPLHTPMHSTTHFPPQYPPPSPMHFHPHSSTFSNSSSFLTTNHPLPISSQPTPTISLLIPFLFPT</sequence>
<comment type="caution">
    <text evidence="1">The sequence shown here is derived from an EMBL/GenBank/DDBJ whole genome shotgun (WGS) entry which is preliminary data.</text>
</comment>
<dbReference type="EMBL" id="JAWZYT010005242">
    <property type="protein sequence ID" value="KAK4291155.1"/>
    <property type="molecule type" value="Genomic_DNA"/>
</dbReference>
<dbReference type="Proteomes" id="UP001292094">
    <property type="component" value="Unassembled WGS sequence"/>
</dbReference>
<reference evidence="1" key="1">
    <citation type="submission" date="2023-11" db="EMBL/GenBank/DDBJ databases">
        <title>Genome assemblies of two species of porcelain crab, Petrolisthes cinctipes and Petrolisthes manimaculis (Anomura: Porcellanidae).</title>
        <authorList>
            <person name="Angst P."/>
        </authorList>
    </citation>
    <scope>NUCLEOTIDE SEQUENCE</scope>
    <source>
        <strain evidence="1">PB745_02</strain>
        <tissue evidence="1">Gill</tissue>
    </source>
</reference>
<name>A0AAE1TPV9_9EUCA</name>
<keyword evidence="2" id="KW-1185">Reference proteome</keyword>
<proteinExistence type="predicted"/>
<dbReference type="AlphaFoldDB" id="A0AAE1TPV9"/>
<gene>
    <name evidence="1" type="ORF">Pmani_035999</name>
</gene>
<accession>A0AAE1TPV9</accession>